<evidence type="ECO:0000256" key="1">
    <source>
        <dbReference type="SAM" id="MobiDB-lite"/>
    </source>
</evidence>
<organism evidence="2 3">
    <name type="scientific">Eptatretus burgeri</name>
    <name type="common">Inshore hagfish</name>
    <dbReference type="NCBI Taxonomy" id="7764"/>
    <lineage>
        <taxon>Eukaryota</taxon>
        <taxon>Metazoa</taxon>
        <taxon>Chordata</taxon>
        <taxon>Craniata</taxon>
        <taxon>Vertebrata</taxon>
        <taxon>Cyclostomata</taxon>
        <taxon>Myxini</taxon>
        <taxon>Myxiniformes</taxon>
        <taxon>Myxinidae</taxon>
        <taxon>Eptatretinae</taxon>
        <taxon>Eptatretus</taxon>
    </lineage>
</organism>
<keyword evidence="3" id="KW-1185">Reference proteome</keyword>
<name>A0A8C4R7X6_EPTBU</name>
<feature type="compositionally biased region" description="Low complexity" evidence="1">
    <location>
        <begin position="112"/>
        <end position="128"/>
    </location>
</feature>
<protein>
    <submittedName>
        <fullName evidence="2">Uncharacterized protein</fullName>
    </submittedName>
</protein>
<reference evidence="2" key="2">
    <citation type="submission" date="2025-09" db="UniProtKB">
        <authorList>
            <consortium name="Ensembl"/>
        </authorList>
    </citation>
    <scope>IDENTIFICATION</scope>
</reference>
<proteinExistence type="predicted"/>
<feature type="region of interest" description="Disordered" evidence="1">
    <location>
        <begin position="280"/>
        <end position="433"/>
    </location>
</feature>
<feature type="compositionally biased region" description="Polar residues" evidence="1">
    <location>
        <begin position="560"/>
        <end position="573"/>
    </location>
</feature>
<feature type="region of interest" description="Disordered" evidence="1">
    <location>
        <begin position="544"/>
        <end position="580"/>
    </location>
</feature>
<feature type="compositionally biased region" description="Polar residues" evidence="1">
    <location>
        <begin position="544"/>
        <end position="553"/>
    </location>
</feature>
<dbReference type="GeneTree" id="ENSGT00950000182900"/>
<dbReference type="Proteomes" id="UP000694388">
    <property type="component" value="Unplaced"/>
</dbReference>
<evidence type="ECO:0000313" key="3">
    <source>
        <dbReference type="Proteomes" id="UP000694388"/>
    </source>
</evidence>
<evidence type="ECO:0000313" key="2">
    <source>
        <dbReference type="Ensembl" id="ENSEBUP00000026245.1"/>
    </source>
</evidence>
<dbReference type="AlphaFoldDB" id="A0A8C4R7X6"/>
<feature type="compositionally biased region" description="Basic and acidic residues" evidence="1">
    <location>
        <begin position="334"/>
        <end position="357"/>
    </location>
</feature>
<feature type="compositionally biased region" description="Basic and acidic residues" evidence="1">
    <location>
        <begin position="399"/>
        <end position="414"/>
    </location>
</feature>
<feature type="region of interest" description="Disordered" evidence="1">
    <location>
        <begin position="109"/>
        <end position="261"/>
    </location>
</feature>
<feature type="compositionally biased region" description="Low complexity" evidence="1">
    <location>
        <begin position="202"/>
        <end position="251"/>
    </location>
</feature>
<reference evidence="2" key="1">
    <citation type="submission" date="2025-08" db="UniProtKB">
        <authorList>
            <consortium name="Ensembl"/>
        </authorList>
    </citation>
    <scope>IDENTIFICATION</scope>
</reference>
<dbReference type="Ensembl" id="ENSEBUT00000026821.1">
    <property type="protein sequence ID" value="ENSEBUP00000026245.1"/>
    <property type="gene ID" value="ENSEBUG00000016172.1"/>
</dbReference>
<feature type="compositionally biased region" description="Acidic residues" evidence="1">
    <location>
        <begin position="419"/>
        <end position="428"/>
    </location>
</feature>
<feature type="compositionally biased region" description="Polar residues" evidence="1">
    <location>
        <begin position="138"/>
        <end position="153"/>
    </location>
</feature>
<sequence>MLCSSGVEKIIKIWSPYTQPGGQGDLDGVREEPRRALFSHEEYIGMVLSSGNSLAHDYGQQSLDEDPRMMAFFDSLVQRELDGWSSPSESDGSLATFAWLRDSHPLRGADTEVSSVSGGQGSESSVSENGRLDLSDHVGSQSDEGSDQPTLGSSRREPLQTHTTTGSGSETDGGEQRAANTRRRNAARTSIRRNPPPPNDSTVTTTNASTTQPPYSSSSLTSSSSSSCYSSSSSSSLSGSSSKSSSSMTTTSEEDEDEDQVRKVARVYRKIRTSYRRSLRECAGALRWPESRRSRAVQNLGGRVKGSQHRSKGETVVKRHRTSVGEGDGGRSQVPKEEKVQRCKTGENWEYESRKSGSSEGSDVDEGTRSDDGKIENGHRSQCKQERYHKSRKHSSTLRKPDGEASISLERESNVDASNNDDQDDDIEGTDRPCEEKQLDEIGSRLNWSCSENRQQVCRDLVTKRICNVGEERVEDGRKSEKCEASCVDDLVGSGHAPSVCVAQHGHGFGDQVLARLCDTVGLEPTAGLAQSFDAVEPTKIQVNHDNSSQSCKRSRDWLQTESSPVNHTQNYGDSPPRGE</sequence>
<feature type="compositionally biased region" description="Basic and acidic residues" evidence="1">
    <location>
        <begin position="366"/>
        <end position="388"/>
    </location>
</feature>
<accession>A0A8C4R7X6</accession>